<dbReference type="SMART" id="SM00418">
    <property type="entry name" value="HTH_ARSR"/>
    <property type="match status" value="1"/>
</dbReference>
<dbReference type="InterPro" id="IPR051011">
    <property type="entry name" value="Metal_resp_trans_reg"/>
</dbReference>
<dbReference type="SUPFAM" id="SSF46785">
    <property type="entry name" value="Winged helix' DNA-binding domain"/>
    <property type="match status" value="1"/>
</dbReference>
<dbReference type="GO" id="GO:0003677">
    <property type="term" value="F:DNA binding"/>
    <property type="evidence" value="ECO:0007669"/>
    <property type="project" value="UniProtKB-KW"/>
</dbReference>
<protein>
    <submittedName>
        <fullName evidence="5">Transcriptional regulator</fullName>
    </submittedName>
</protein>
<dbReference type="PRINTS" id="PR00778">
    <property type="entry name" value="HTHARSR"/>
</dbReference>
<evidence type="ECO:0000313" key="5">
    <source>
        <dbReference type="EMBL" id="CCB83186.1"/>
    </source>
</evidence>
<dbReference type="InterPro" id="IPR011991">
    <property type="entry name" value="ArsR-like_HTH"/>
</dbReference>
<dbReference type="PANTHER" id="PTHR43132:SF6">
    <property type="entry name" value="HTH-TYPE TRANSCRIPTIONAL REPRESSOR CZRA"/>
    <property type="match status" value="1"/>
</dbReference>
<organism evidence="5">
    <name type="scientific">Lactiplantibacillus pentosus MP-10</name>
    <dbReference type="NCBI Taxonomy" id="1028490"/>
    <lineage>
        <taxon>Bacteria</taxon>
        <taxon>Bacillati</taxon>
        <taxon>Bacillota</taxon>
        <taxon>Bacilli</taxon>
        <taxon>Lactobacillales</taxon>
        <taxon>Lactobacillaceae</taxon>
        <taxon>Lactiplantibacillus</taxon>
    </lineage>
</organism>
<dbReference type="AlphaFoldDB" id="F6IX15"/>
<proteinExistence type="predicted"/>
<dbReference type="InterPro" id="IPR001845">
    <property type="entry name" value="HTH_ArsR_DNA-bd_dom"/>
</dbReference>
<accession>F6IX15</accession>
<evidence type="ECO:0000256" key="2">
    <source>
        <dbReference type="ARBA" id="ARBA00023125"/>
    </source>
</evidence>
<keyword evidence="3" id="KW-0804">Transcription</keyword>
<dbReference type="InterPro" id="IPR036388">
    <property type="entry name" value="WH-like_DNA-bd_sf"/>
</dbReference>
<name>F6IX15_LACPE</name>
<gene>
    <name evidence="5" type="ORF">LPE_02218</name>
</gene>
<reference evidence="5" key="1">
    <citation type="journal article" date="2011" name="J. Bacteriol.">
        <title>Annotated genome sequence of Lactobacillus pentosus MP-10, which has probiotic potential, from naturally fermented Alorena green table olives.</title>
        <authorList>
            <person name="Abriouel H."/>
            <person name="Benomar N."/>
            <person name="Perez Pulido R."/>
            <person name="Canamero M.M."/>
            <person name="Galvez A."/>
        </authorList>
    </citation>
    <scope>NUCLEOTIDE SEQUENCE</scope>
    <source>
        <strain evidence="5">MP-10</strain>
    </source>
</reference>
<keyword evidence="1" id="KW-0805">Transcription regulation</keyword>
<dbReference type="Pfam" id="PF01022">
    <property type="entry name" value="HTH_5"/>
    <property type="match status" value="1"/>
</dbReference>
<dbReference type="PROSITE" id="PS50987">
    <property type="entry name" value="HTH_ARSR_2"/>
    <property type="match status" value="1"/>
</dbReference>
<dbReference type="CDD" id="cd00090">
    <property type="entry name" value="HTH_ARSR"/>
    <property type="match status" value="1"/>
</dbReference>
<dbReference type="EMBL" id="FR871817">
    <property type="protein sequence ID" value="CCB83186.1"/>
    <property type="molecule type" value="Genomic_DNA"/>
</dbReference>
<dbReference type="InterPro" id="IPR036390">
    <property type="entry name" value="WH_DNA-bd_sf"/>
</dbReference>
<feature type="domain" description="HTH arsR-type" evidence="4">
    <location>
        <begin position="12"/>
        <end position="106"/>
    </location>
</feature>
<evidence type="ECO:0000256" key="1">
    <source>
        <dbReference type="ARBA" id="ARBA00023015"/>
    </source>
</evidence>
<dbReference type="GO" id="GO:0003700">
    <property type="term" value="F:DNA-binding transcription factor activity"/>
    <property type="evidence" value="ECO:0007669"/>
    <property type="project" value="InterPro"/>
</dbReference>
<dbReference type="PANTHER" id="PTHR43132">
    <property type="entry name" value="ARSENICAL RESISTANCE OPERON REPRESSOR ARSR-RELATED"/>
    <property type="match status" value="1"/>
</dbReference>
<evidence type="ECO:0000256" key="3">
    <source>
        <dbReference type="ARBA" id="ARBA00023163"/>
    </source>
</evidence>
<evidence type="ECO:0000259" key="4">
    <source>
        <dbReference type="PROSITE" id="PS50987"/>
    </source>
</evidence>
<dbReference type="NCBIfam" id="NF033788">
    <property type="entry name" value="HTH_metalloreg"/>
    <property type="match status" value="1"/>
</dbReference>
<keyword evidence="2" id="KW-0238">DNA-binding</keyword>
<dbReference type="Gene3D" id="1.10.10.10">
    <property type="entry name" value="Winged helix-like DNA-binding domain superfamily/Winged helix DNA-binding domain"/>
    <property type="match status" value="1"/>
</dbReference>
<sequence length="113" mass="12906">MITGNGGPRMEVSDQLLVEAAKIYKVLGNVNRIKILRFLERHEADVTAIVSHVQLPQPQVSHQLAILFQYQLVSKTKRGKHVYYCLDDPHILEMVDAMIGHVAHEIKHEPHHD</sequence>